<dbReference type="EMBL" id="JBAHYK010001115">
    <property type="protein sequence ID" value="KAL0569453.1"/>
    <property type="molecule type" value="Genomic_DNA"/>
</dbReference>
<gene>
    <name evidence="2" type="ORF">V5O48_012512</name>
</gene>
<protein>
    <submittedName>
        <fullName evidence="2">Uncharacterized protein</fullName>
    </submittedName>
</protein>
<evidence type="ECO:0000256" key="1">
    <source>
        <dbReference type="SAM" id="MobiDB-lite"/>
    </source>
</evidence>
<feature type="compositionally biased region" description="Basic and acidic residues" evidence="1">
    <location>
        <begin position="588"/>
        <end position="599"/>
    </location>
</feature>
<reference evidence="2 3" key="1">
    <citation type="submission" date="2024-02" db="EMBL/GenBank/DDBJ databases">
        <title>A draft genome for the cacao thread blight pathogen Marasmius crinis-equi.</title>
        <authorList>
            <person name="Cohen S.P."/>
            <person name="Baruah I.K."/>
            <person name="Amoako-Attah I."/>
            <person name="Bukari Y."/>
            <person name="Meinhardt L.W."/>
            <person name="Bailey B.A."/>
        </authorList>
    </citation>
    <scope>NUCLEOTIDE SEQUENCE [LARGE SCALE GENOMIC DNA]</scope>
    <source>
        <strain evidence="2 3">GH-76</strain>
    </source>
</reference>
<feature type="compositionally biased region" description="Basic and acidic residues" evidence="1">
    <location>
        <begin position="421"/>
        <end position="433"/>
    </location>
</feature>
<feature type="region of interest" description="Disordered" evidence="1">
    <location>
        <begin position="487"/>
        <end position="602"/>
    </location>
</feature>
<keyword evidence="3" id="KW-1185">Reference proteome</keyword>
<comment type="caution">
    <text evidence="2">The sequence shown here is derived from an EMBL/GenBank/DDBJ whole genome shotgun (WGS) entry which is preliminary data.</text>
</comment>
<feature type="compositionally biased region" description="Pro residues" evidence="1">
    <location>
        <begin position="391"/>
        <end position="402"/>
    </location>
</feature>
<evidence type="ECO:0000313" key="3">
    <source>
        <dbReference type="Proteomes" id="UP001465976"/>
    </source>
</evidence>
<name>A0ABR3F2K2_9AGAR</name>
<organism evidence="2 3">
    <name type="scientific">Marasmius crinis-equi</name>
    <dbReference type="NCBI Taxonomy" id="585013"/>
    <lineage>
        <taxon>Eukaryota</taxon>
        <taxon>Fungi</taxon>
        <taxon>Dikarya</taxon>
        <taxon>Basidiomycota</taxon>
        <taxon>Agaricomycotina</taxon>
        <taxon>Agaricomycetes</taxon>
        <taxon>Agaricomycetidae</taxon>
        <taxon>Agaricales</taxon>
        <taxon>Marasmiineae</taxon>
        <taxon>Marasmiaceae</taxon>
        <taxon>Marasmius</taxon>
    </lineage>
</organism>
<dbReference type="Proteomes" id="UP001465976">
    <property type="component" value="Unassembled WGS sequence"/>
</dbReference>
<feature type="compositionally biased region" description="Basic residues" evidence="1">
    <location>
        <begin position="539"/>
        <end position="553"/>
    </location>
</feature>
<feature type="compositionally biased region" description="Basic and acidic residues" evidence="1">
    <location>
        <begin position="510"/>
        <end position="523"/>
    </location>
</feature>
<evidence type="ECO:0000313" key="2">
    <source>
        <dbReference type="EMBL" id="KAL0569453.1"/>
    </source>
</evidence>
<feature type="compositionally biased region" description="Polar residues" evidence="1">
    <location>
        <begin position="487"/>
        <end position="509"/>
    </location>
</feature>
<sequence length="640" mass="70939">MGRKPANDERTQWIHQHIETDYKPLLGDWKNWKPGDPVPTDTVPENWIMDVAWPAFKAKFELEKAPDLGNLKKKFACYYRNHKEQERAHAGKTIVAALVAGTVSLSSQSSTSIITTSAPAFPSTTSKHKLHGAIPWAATLTGREMFLVQERERINEGVLQQREEGRLSNQHHAALLQTARKQAWDSLPESEKAEWNDKAKALAERPPDVFNNQVTMLHHLPQLVVDLPGMDKHQVGRSAFVVLGSYRDAKDNLCTFSVQESYPKAATFDLADIETAWKAHCNKILPVHSTLDFDPDEDDTAAVVFPALTAETNLNTTMWNLELYLKAHWDRQRSTPFEMGTFLKNPVEYLHDDVDAAYQVLLRDVAEKKVLSVYALADKLHNDRIREFFKPSPPPSPTPMPPATQTKEPKTPKKKKSKRNQRTDTEAIAHGRPGDLIAPSSPHDWEESPNAAPATDKVKKHQPKPGLNIPVAAFLTVQQTVTTEIEDNTTPPAQTSNGAALSSTQTAQEEQSKTAEGKGKEKAGPCTEDSTPEPALPAKLKRAGKAVKPKPTKPKAVAKGTGDSDHQDTSATTLNTVIEAKNNKRKRGSENDGGKDKASKKLKSHYEYAWVPAEGILEKEVEVDVTEPRMSRAKARAAGK</sequence>
<accession>A0ABR3F2K2</accession>
<feature type="region of interest" description="Disordered" evidence="1">
    <location>
        <begin position="386"/>
        <end position="466"/>
    </location>
</feature>
<proteinExistence type="predicted"/>